<evidence type="ECO:0000313" key="3">
    <source>
        <dbReference type="RefSeq" id="XP_015967022.1"/>
    </source>
</evidence>
<dbReference type="PANTHER" id="PTHR46148:SF60">
    <property type="entry name" value="CHROMO DOMAIN-CONTAINING PROTEIN"/>
    <property type="match status" value="1"/>
</dbReference>
<dbReference type="PANTHER" id="PTHR46148">
    <property type="entry name" value="CHROMO DOMAIN-CONTAINING PROTEIN"/>
    <property type="match status" value="1"/>
</dbReference>
<dbReference type="Pfam" id="PF24626">
    <property type="entry name" value="SH3_Tf2-1"/>
    <property type="match status" value="1"/>
</dbReference>
<dbReference type="InterPro" id="IPR036397">
    <property type="entry name" value="RNaseH_sf"/>
</dbReference>
<dbReference type="KEGG" id="adu:107490726"/>
<accession>A0A6P4DMT5</accession>
<dbReference type="GeneID" id="107490726"/>
<dbReference type="GO" id="GO:0003676">
    <property type="term" value="F:nucleic acid binding"/>
    <property type="evidence" value="ECO:0007669"/>
    <property type="project" value="InterPro"/>
</dbReference>
<dbReference type="Proteomes" id="UP000515211">
    <property type="component" value="Chromosome 5"/>
</dbReference>
<protein>
    <submittedName>
        <fullName evidence="3">Uncharacterized protein LOC107490726</fullName>
    </submittedName>
</protein>
<name>A0A6P4DMT5_ARADU</name>
<keyword evidence="2" id="KW-1185">Reference proteome</keyword>
<feature type="domain" description="Tf2-1-like SH3-like" evidence="1">
    <location>
        <begin position="86"/>
        <end position="150"/>
    </location>
</feature>
<evidence type="ECO:0000313" key="2">
    <source>
        <dbReference type="Proteomes" id="UP000515211"/>
    </source>
</evidence>
<dbReference type="Gene3D" id="3.30.420.10">
    <property type="entry name" value="Ribonuclease H-like superfamily/Ribonuclease H"/>
    <property type="match status" value="1"/>
</dbReference>
<reference evidence="2" key="1">
    <citation type="journal article" date="2016" name="Nat. Genet.">
        <title>The genome sequences of Arachis duranensis and Arachis ipaensis, the diploid ancestors of cultivated peanut.</title>
        <authorList>
            <person name="Bertioli D.J."/>
            <person name="Cannon S.B."/>
            <person name="Froenicke L."/>
            <person name="Huang G."/>
            <person name="Farmer A.D."/>
            <person name="Cannon E.K."/>
            <person name="Liu X."/>
            <person name="Gao D."/>
            <person name="Clevenger J."/>
            <person name="Dash S."/>
            <person name="Ren L."/>
            <person name="Moretzsohn M.C."/>
            <person name="Shirasawa K."/>
            <person name="Huang W."/>
            <person name="Vidigal B."/>
            <person name="Abernathy B."/>
            <person name="Chu Y."/>
            <person name="Niederhuth C.E."/>
            <person name="Umale P."/>
            <person name="Araujo A.C."/>
            <person name="Kozik A."/>
            <person name="Kim K.D."/>
            <person name="Burow M.D."/>
            <person name="Varshney R.K."/>
            <person name="Wang X."/>
            <person name="Zhang X."/>
            <person name="Barkley N."/>
            <person name="Guimaraes P.M."/>
            <person name="Isobe S."/>
            <person name="Guo B."/>
            <person name="Liao B."/>
            <person name="Stalker H.T."/>
            <person name="Schmitz R.J."/>
            <person name="Scheffler B.E."/>
            <person name="Leal-Bertioli S.C."/>
            <person name="Xun X."/>
            <person name="Jackson S.A."/>
            <person name="Michelmore R."/>
            <person name="Ozias-Akins P."/>
        </authorList>
    </citation>
    <scope>NUCLEOTIDE SEQUENCE [LARGE SCALE GENOMIC DNA]</scope>
    <source>
        <strain evidence="2">cv. V14167</strain>
    </source>
</reference>
<evidence type="ECO:0000259" key="1">
    <source>
        <dbReference type="Pfam" id="PF24626"/>
    </source>
</evidence>
<reference evidence="3" key="2">
    <citation type="submission" date="2025-08" db="UniProtKB">
        <authorList>
            <consortium name="RefSeq"/>
        </authorList>
    </citation>
    <scope>IDENTIFICATION</scope>
    <source>
        <tissue evidence="3">Whole plant</tissue>
    </source>
</reference>
<dbReference type="AlphaFoldDB" id="A0A6P4DMT5"/>
<dbReference type="InterPro" id="IPR056924">
    <property type="entry name" value="SH3_Tf2-1"/>
</dbReference>
<gene>
    <name evidence="3" type="primary">LOC107490726</name>
</gene>
<organism evidence="2 3">
    <name type="scientific">Arachis duranensis</name>
    <name type="common">Wild peanut</name>
    <dbReference type="NCBI Taxonomy" id="130453"/>
    <lineage>
        <taxon>Eukaryota</taxon>
        <taxon>Viridiplantae</taxon>
        <taxon>Streptophyta</taxon>
        <taxon>Embryophyta</taxon>
        <taxon>Tracheophyta</taxon>
        <taxon>Spermatophyta</taxon>
        <taxon>Magnoliopsida</taxon>
        <taxon>eudicotyledons</taxon>
        <taxon>Gunneridae</taxon>
        <taxon>Pentapetalae</taxon>
        <taxon>rosids</taxon>
        <taxon>fabids</taxon>
        <taxon>Fabales</taxon>
        <taxon>Fabaceae</taxon>
        <taxon>Papilionoideae</taxon>
        <taxon>50 kb inversion clade</taxon>
        <taxon>dalbergioids sensu lato</taxon>
        <taxon>Dalbergieae</taxon>
        <taxon>Pterocarpus clade</taxon>
        <taxon>Arachis</taxon>
    </lineage>
</organism>
<dbReference type="RefSeq" id="XP_015967022.1">
    <property type="nucleotide sequence ID" value="XM_016111536.1"/>
</dbReference>
<proteinExistence type="predicted"/>
<sequence length="227" mass="26274">MPLVEFAYNNNYHASIGMAPYEALYGRKCQSPLYWYEAGEKIMLGPEMISEIIEQIKKIRSQMLLAQSHQKSYVDQRQKSLEFEEGEHVFLKITPTTKIGRSVKTKKLNPRYIGPFEILKRIGLVAYRIALTPHLSNLHDMFHISQLRKYTFDPSHVLEPKSVQVREDLTLPVTPVRIDGTSNKCLRGKKVSLVKVAWSRVGIEEHTWASKLEMRKDYPHFFPGNSL</sequence>